<dbReference type="GO" id="GO:0030971">
    <property type="term" value="F:receptor tyrosine kinase binding"/>
    <property type="evidence" value="ECO:0007669"/>
    <property type="project" value="InterPro"/>
</dbReference>
<keyword evidence="2" id="KW-0964">Secreted</keyword>
<dbReference type="InterPro" id="IPR029364">
    <property type="entry name" value="ALKL1/2"/>
</dbReference>
<dbReference type="Ensembl" id="ENSOSIT00000012807.1">
    <property type="protein sequence ID" value="ENSOSIP00000012083.1"/>
    <property type="gene ID" value="ENSOSIG00000007128.1"/>
</dbReference>
<evidence type="ECO:0000256" key="4">
    <source>
        <dbReference type="ARBA" id="ARBA00033741"/>
    </source>
</evidence>
<reference evidence="5" key="2">
    <citation type="submission" date="2025-09" db="UniProtKB">
        <authorList>
            <consortium name="Ensembl"/>
        </authorList>
    </citation>
    <scope>IDENTIFICATION</scope>
</reference>
<dbReference type="GO" id="GO:0070378">
    <property type="term" value="P:positive regulation of ERK5 cascade"/>
    <property type="evidence" value="ECO:0007669"/>
    <property type="project" value="TreeGrafter"/>
</dbReference>
<organism evidence="5 6">
    <name type="scientific">Oryzias sinensis</name>
    <name type="common">Chinese medaka</name>
    <dbReference type="NCBI Taxonomy" id="183150"/>
    <lineage>
        <taxon>Eukaryota</taxon>
        <taxon>Metazoa</taxon>
        <taxon>Chordata</taxon>
        <taxon>Craniata</taxon>
        <taxon>Vertebrata</taxon>
        <taxon>Euteleostomi</taxon>
        <taxon>Actinopterygii</taxon>
        <taxon>Neopterygii</taxon>
        <taxon>Teleostei</taxon>
        <taxon>Neoteleostei</taxon>
        <taxon>Acanthomorphata</taxon>
        <taxon>Ovalentaria</taxon>
        <taxon>Atherinomorphae</taxon>
        <taxon>Beloniformes</taxon>
        <taxon>Adrianichthyidae</taxon>
        <taxon>Oryziinae</taxon>
        <taxon>Oryzias</taxon>
    </lineage>
</organism>
<protein>
    <recommendedName>
        <fullName evidence="7">ALK and LTK ligand 1</fullName>
    </recommendedName>
</protein>
<name>A0A8C7XGQ9_9TELE</name>
<dbReference type="GeneTree" id="ENSGT00940000177933"/>
<evidence type="ECO:0000256" key="2">
    <source>
        <dbReference type="ARBA" id="ARBA00022525"/>
    </source>
</evidence>
<comment type="subcellular location">
    <subcellularLocation>
        <location evidence="1">Secreted</location>
    </subcellularLocation>
</comment>
<dbReference type="PANTHER" id="PTHR28676:SF1">
    <property type="entry name" value="ALK AND LTK LIGAND 1"/>
    <property type="match status" value="1"/>
</dbReference>
<dbReference type="GO" id="GO:0070374">
    <property type="term" value="P:positive regulation of ERK1 and ERK2 cascade"/>
    <property type="evidence" value="ECO:0007669"/>
    <property type="project" value="TreeGrafter"/>
</dbReference>
<dbReference type="Proteomes" id="UP000694383">
    <property type="component" value="Unplaced"/>
</dbReference>
<dbReference type="AlphaFoldDB" id="A0A8C7XGQ9"/>
<evidence type="ECO:0000256" key="3">
    <source>
        <dbReference type="ARBA" id="ARBA00022729"/>
    </source>
</evidence>
<evidence type="ECO:0000256" key="1">
    <source>
        <dbReference type="ARBA" id="ARBA00004613"/>
    </source>
</evidence>
<keyword evidence="6" id="KW-1185">Reference proteome</keyword>
<dbReference type="GO" id="GO:0030298">
    <property type="term" value="F:receptor signaling protein tyrosine kinase activator activity"/>
    <property type="evidence" value="ECO:0007669"/>
    <property type="project" value="InterPro"/>
</dbReference>
<accession>A0A8C7XGQ9</accession>
<evidence type="ECO:0000313" key="6">
    <source>
        <dbReference type="Proteomes" id="UP000694383"/>
    </source>
</evidence>
<evidence type="ECO:0008006" key="7">
    <source>
        <dbReference type="Google" id="ProtNLM"/>
    </source>
</evidence>
<dbReference type="PANTHER" id="PTHR28676">
    <property type="entry name" value="ALK AND LTK LIGAND 2-RELATED"/>
    <property type="match status" value="1"/>
</dbReference>
<dbReference type="Pfam" id="PF15129">
    <property type="entry name" value="ALKL1_2"/>
    <property type="match status" value="1"/>
</dbReference>
<comment type="similarity">
    <text evidence="4">Belongs to the ALKAL family.</text>
</comment>
<proteinExistence type="inferred from homology"/>
<dbReference type="GO" id="GO:0005125">
    <property type="term" value="F:cytokine activity"/>
    <property type="evidence" value="ECO:0007669"/>
    <property type="project" value="UniProtKB-ARBA"/>
</dbReference>
<sequence>MHSPAPKTFLKVLVPQQSCKTHFHRLYHNTRDCSKPAYYKRCARLLTRLAMSPLCIHKQD</sequence>
<reference evidence="5" key="1">
    <citation type="submission" date="2025-08" db="UniProtKB">
        <authorList>
            <consortium name="Ensembl"/>
        </authorList>
    </citation>
    <scope>IDENTIFICATION</scope>
</reference>
<dbReference type="GO" id="GO:0005576">
    <property type="term" value="C:extracellular region"/>
    <property type="evidence" value="ECO:0007669"/>
    <property type="project" value="UniProtKB-SubCell"/>
</dbReference>
<evidence type="ECO:0000313" key="5">
    <source>
        <dbReference type="Ensembl" id="ENSOSIP00000012083.1"/>
    </source>
</evidence>
<keyword evidence="3" id="KW-0732">Signal</keyword>